<dbReference type="KEGG" id="pgin:FRZ67_07905"/>
<feature type="transmembrane region" description="Helical" evidence="1">
    <location>
        <begin position="319"/>
        <end position="338"/>
    </location>
</feature>
<dbReference type="InterPro" id="IPR022134">
    <property type="entry name" value="DUF3667"/>
</dbReference>
<keyword evidence="1" id="KW-1133">Transmembrane helix</keyword>
<reference evidence="2 3" key="1">
    <citation type="journal article" date="2016" name="Int. J. Syst. Evol. Microbiol.">
        <title>Panacibacter ginsenosidivorans gen. nov., sp. nov., with ginsenoside converting activity isolated from soil of a ginseng field.</title>
        <authorList>
            <person name="Siddiqi M.Z."/>
            <person name="Muhammad Shafi S."/>
            <person name="Choi K.D."/>
            <person name="Im W.T."/>
        </authorList>
    </citation>
    <scope>NUCLEOTIDE SEQUENCE [LARGE SCALE GENOMIC DNA]</scope>
    <source>
        <strain evidence="2 3">Gsoil1550</strain>
    </source>
</reference>
<feature type="transmembrane region" description="Helical" evidence="1">
    <location>
        <begin position="287"/>
        <end position="307"/>
    </location>
</feature>
<dbReference type="EMBL" id="CP042435">
    <property type="protein sequence ID" value="QEC67222.1"/>
    <property type="molecule type" value="Genomic_DNA"/>
</dbReference>
<proteinExistence type="predicted"/>
<gene>
    <name evidence="2" type="ORF">FRZ67_07905</name>
</gene>
<keyword evidence="1" id="KW-0812">Transmembrane</keyword>
<evidence type="ECO:0000313" key="2">
    <source>
        <dbReference type="EMBL" id="QEC67222.1"/>
    </source>
</evidence>
<organism evidence="2 3">
    <name type="scientific">Panacibacter ginsenosidivorans</name>
    <dbReference type="NCBI Taxonomy" id="1813871"/>
    <lineage>
        <taxon>Bacteria</taxon>
        <taxon>Pseudomonadati</taxon>
        <taxon>Bacteroidota</taxon>
        <taxon>Chitinophagia</taxon>
        <taxon>Chitinophagales</taxon>
        <taxon>Chitinophagaceae</taxon>
        <taxon>Panacibacter</taxon>
    </lineage>
</organism>
<dbReference type="Proteomes" id="UP000321533">
    <property type="component" value="Chromosome"/>
</dbReference>
<sequence>MSHLKERKEKNCLNCNAEVQGKYCHICGQENIEPKETFWMLATHFAYDILHFDGKFFSTLKYLLLKPGFLSHEYLRGRRASYLHPIRMYVFTSAIFFIIFFSFIVKPDEIAKSIGSTNSPLSEEHVNTFRDSLSAAYAKTTDSVQKQKIEKLLNAIDYFSEDTTNKKTDSLHRQSLKDTAKIDLNNKAVFRVFGDKNLPETEKEYDSIQNALPKDQRDGWFKSIASKWAIGVNNKYKENPDDFKKDFIEKFFHSVPQVMFVTLPLIALFMQLLYIRKRRQVFYVNHVIFLTHVYIALFIGWLITFGIGGLYEVSGWEIFTWLNFLVGTYMFIYTPWAMKNFYEQGIAKSVFKYFILLFAAFILFTIVFGVFAIKSAM</sequence>
<dbReference type="AlphaFoldDB" id="A0A5B8V7C3"/>
<name>A0A5B8V7C3_9BACT</name>
<feature type="transmembrane region" description="Helical" evidence="1">
    <location>
        <begin position="350"/>
        <end position="373"/>
    </location>
</feature>
<dbReference type="Pfam" id="PF12412">
    <property type="entry name" value="DUF3667"/>
    <property type="match status" value="1"/>
</dbReference>
<evidence type="ECO:0000256" key="1">
    <source>
        <dbReference type="SAM" id="Phobius"/>
    </source>
</evidence>
<keyword evidence="3" id="KW-1185">Reference proteome</keyword>
<feature type="transmembrane region" description="Helical" evidence="1">
    <location>
        <begin position="86"/>
        <end position="105"/>
    </location>
</feature>
<accession>A0A5B8V7C3</accession>
<dbReference type="RefSeq" id="WP_147189029.1">
    <property type="nucleotide sequence ID" value="NZ_CP042435.1"/>
</dbReference>
<protein>
    <submittedName>
        <fullName evidence="2">DUF3667 domain-containing protein</fullName>
    </submittedName>
</protein>
<dbReference type="OrthoDB" id="675873at2"/>
<keyword evidence="1" id="KW-0472">Membrane</keyword>
<feature type="transmembrane region" description="Helical" evidence="1">
    <location>
        <begin position="258"/>
        <end position="275"/>
    </location>
</feature>
<evidence type="ECO:0000313" key="3">
    <source>
        <dbReference type="Proteomes" id="UP000321533"/>
    </source>
</evidence>